<accession>A0A317Q3H3</accession>
<proteinExistence type="predicted"/>
<comment type="caution">
    <text evidence="1">The sequence shown here is derived from an EMBL/GenBank/DDBJ whole genome shotgun (WGS) entry which is preliminary data.</text>
</comment>
<organism evidence="1 2">
    <name type="scientific">Mangrovibacter plantisponsor</name>
    <dbReference type="NCBI Taxonomy" id="451513"/>
    <lineage>
        <taxon>Bacteria</taxon>
        <taxon>Pseudomonadati</taxon>
        <taxon>Pseudomonadota</taxon>
        <taxon>Gammaproteobacteria</taxon>
        <taxon>Enterobacterales</taxon>
        <taxon>Enterobacteriaceae</taxon>
        <taxon>Mangrovibacter</taxon>
    </lineage>
</organism>
<reference evidence="1 2" key="1">
    <citation type="submission" date="2018-05" db="EMBL/GenBank/DDBJ databases">
        <title>Genomic Encyclopedia of Type Strains, Phase IV (KMG-IV): sequencing the most valuable type-strain genomes for metagenomic binning, comparative biology and taxonomic classification.</title>
        <authorList>
            <person name="Goeker M."/>
        </authorList>
    </citation>
    <scope>NUCLEOTIDE SEQUENCE [LARGE SCALE GENOMIC DNA]</scope>
    <source>
        <strain evidence="1 2">DSM 19579</strain>
    </source>
</reference>
<dbReference type="RefSeq" id="WP_110026048.1">
    <property type="nucleotide sequence ID" value="NZ_QGTS01000007.1"/>
</dbReference>
<keyword evidence="2" id="KW-1185">Reference proteome</keyword>
<evidence type="ECO:0000313" key="2">
    <source>
        <dbReference type="Proteomes" id="UP000246744"/>
    </source>
</evidence>
<name>A0A317Q3H3_9ENTR</name>
<dbReference type="Proteomes" id="UP000246744">
    <property type="component" value="Unassembled WGS sequence"/>
</dbReference>
<evidence type="ECO:0000313" key="1">
    <source>
        <dbReference type="EMBL" id="PWW08103.1"/>
    </source>
</evidence>
<dbReference type="EMBL" id="QGTS01000007">
    <property type="protein sequence ID" value="PWW08103.1"/>
    <property type="molecule type" value="Genomic_DNA"/>
</dbReference>
<protein>
    <submittedName>
        <fullName evidence="1">Uncharacterized protein</fullName>
    </submittedName>
</protein>
<sequence>MKFMKLRPRWLYLSVCTVTVMLSATLAGWHIRPAPLDFSCHGNLVYHDTVESAPVRFDGEIVANFLPGGEGSLNVSGSFTYHNQQVPVSRQALIAWKALHNNLYDVWVTRVVSFNPDSFPAGLFDHTVIGLQAGEHQQLRFNRLPGGATTISNFYSPVLVCTQ</sequence>
<dbReference type="AlphaFoldDB" id="A0A317Q3H3"/>
<dbReference type="OrthoDB" id="6610641at2"/>
<gene>
    <name evidence="1" type="ORF">DES37_107146</name>
</gene>